<gene>
    <name evidence="2" type="ORF">CC78DRAFT_536964</name>
</gene>
<feature type="compositionally biased region" description="Polar residues" evidence="1">
    <location>
        <begin position="1"/>
        <end position="10"/>
    </location>
</feature>
<evidence type="ECO:0000313" key="2">
    <source>
        <dbReference type="EMBL" id="KAF2259600.1"/>
    </source>
</evidence>
<feature type="region of interest" description="Disordered" evidence="1">
    <location>
        <begin position="1"/>
        <end position="58"/>
    </location>
</feature>
<dbReference type="AlphaFoldDB" id="A0A9P4K3R1"/>
<sequence length="58" mass="6473">MSLLHTTPQHLISIHNPNPHHNLPISNGKSTYSQLTTPSLRSHKKTHKSPTITPTSRT</sequence>
<name>A0A9P4K3R1_9PLEO</name>
<evidence type="ECO:0000313" key="3">
    <source>
        <dbReference type="Proteomes" id="UP000800093"/>
    </source>
</evidence>
<organism evidence="2 3">
    <name type="scientific">Lojkania enalia</name>
    <dbReference type="NCBI Taxonomy" id="147567"/>
    <lineage>
        <taxon>Eukaryota</taxon>
        <taxon>Fungi</taxon>
        <taxon>Dikarya</taxon>
        <taxon>Ascomycota</taxon>
        <taxon>Pezizomycotina</taxon>
        <taxon>Dothideomycetes</taxon>
        <taxon>Pleosporomycetidae</taxon>
        <taxon>Pleosporales</taxon>
        <taxon>Pleosporales incertae sedis</taxon>
        <taxon>Lojkania</taxon>
    </lineage>
</organism>
<accession>A0A9P4K3R1</accession>
<keyword evidence="3" id="KW-1185">Reference proteome</keyword>
<evidence type="ECO:0000256" key="1">
    <source>
        <dbReference type="SAM" id="MobiDB-lite"/>
    </source>
</evidence>
<protein>
    <submittedName>
        <fullName evidence="2">Uncharacterized protein</fullName>
    </submittedName>
</protein>
<dbReference type="Proteomes" id="UP000800093">
    <property type="component" value="Unassembled WGS sequence"/>
</dbReference>
<proteinExistence type="predicted"/>
<feature type="compositionally biased region" description="Polar residues" evidence="1">
    <location>
        <begin position="24"/>
        <end position="40"/>
    </location>
</feature>
<dbReference type="EMBL" id="ML986705">
    <property type="protein sequence ID" value="KAF2259600.1"/>
    <property type="molecule type" value="Genomic_DNA"/>
</dbReference>
<comment type="caution">
    <text evidence="2">The sequence shown here is derived from an EMBL/GenBank/DDBJ whole genome shotgun (WGS) entry which is preliminary data.</text>
</comment>
<feature type="compositionally biased region" description="Polar residues" evidence="1">
    <location>
        <begin position="49"/>
        <end position="58"/>
    </location>
</feature>
<reference evidence="3" key="1">
    <citation type="journal article" date="2020" name="Stud. Mycol.">
        <title>101 Dothideomycetes genomes: A test case for predicting lifestyles and emergence of pathogens.</title>
        <authorList>
            <person name="Haridas S."/>
            <person name="Albert R."/>
            <person name="Binder M."/>
            <person name="Bloem J."/>
            <person name="LaButti K."/>
            <person name="Salamov A."/>
            <person name="Andreopoulos B."/>
            <person name="Baker S."/>
            <person name="Barry K."/>
            <person name="Bills G."/>
            <person name="Bluhm B."/>
            <person name="Cannon C."/>
            <person name="Castanera R."/>
            <person name="Culley D."/>
            <person name="Daum C."/>
            <person name="Ezra D."/>
            <person name="Gonzalez J."/>
            <person name="Henrissat B."/>
            <person name="Kuo A."/>
            <person name="Liang C."/>
            <person name="Lipzen A."/>
            <person name="Lutzoni F."/>
            <person name="Magnuson J."/>
            <person name="Mondo S."/>
            <person name="Nolan M."/>
            <person name="Ohm R."/>
            <person name="Pangilinan J."/>
            <person name="Park H.-J."/>
            <person name="Ramirez L."/>
            <person name="Alfaro M."/>
            <person name="Sun H."/>
            <person name="Tritt A."/>
            <person name="Yoshinaga Y."/>
            <person name="Zwiers L.-H."/>
            <person name="Turgeon B."/>
            <person name="Goodwin S."/>
            <person name="Spatafora J."/>
            <person name="Crous P."/>
            <person name="Grigoriev I."/>
        </authorList>
    </citation>
    <scope>NUCLEOTIDE SEQUENCE [LARGE SCALE GENOMIC DNA]</scope>
    <source>
        <strain evidence="3">CBS 304.66</strain>
    </source>
</reference>